<feature type="region of interest" description="Disordered" evidence="1">
    <location>
        <begin position="340"/>
        <end position="370"/>
    </location>
</feature>
<evidence type="ECO:0000313" key="4">
    <source>
        <dbReference type="EMBL" id="KAK1437290.1"/>
    </source>
</evidence>
<evidence type="ECO:0008006" key="6">
    <source>
        <dbReference type="Google" id="ProtNLM"/>
    </source>
</evidence>
<feature type="compositionally biased region" description="Low complexity" evidence="1">
    <location>
        <begin position="161"/>
        <end position="186"/>
    </location>
</feature>
<dbReference type="Pfam" id="PF14383">
    <property type="entry name" value="VARLMGL"/>
    <property type="match status" value="1"/>
</dbReference>
<evidence type="ECO:0000259" key="3">
    <source>
        <dbReference type="Pfam" id="PF14383"/>
    </source>
</evidence>
<dbReference type="Pfam" id="PF14309">
    <property type="entry name" value="DUF4378"/>
    <property type="match status" value="1"/>
</dbReference>
<feature type="compositionally biased region" description="Polar residues" evidence="1">
    <location>
        <begin position="340"/>
        <end position="369"/>
    </location>
</feature>
<organism evidence="4 5">
    <name type="scientific">Tagetes erecta</name>
    <name type="common">African marigold</name>
    <dbReference type="NCBI Taxonomy" id="13708"/>
    <lineage>
        <taxon>Eukaryota</taxon>
        <taxon>Viridiplantae</taxon>
        <taxon>Streptophyta</taxon>
        <taxon>Embryophyta</taxon>
        <taxon>Tracheophyta</taxon>
        <taxon>Spermatophyta</taxon>
        <taxon>Magnoliopsida</taxon>
        <taxon>eudicotyledons</taxon>
        <taxon>Gunneridae</taxon>
        <taxon>Pentapetalae</taxon>
        <taxon>asterids</taxon>
        <taxon>campanulids</taxon>
        <taxon>Asterales</taxon>
        <taxon>Asteraceae</taxon>
        <taxon>Asteroideae</taxon>
        <taxon>Heliantheae alliance</taxon>
        <taxon>Tageteae</taxon>
        <taxon>Tagetes</taxon>
    </lineage>
</organism>
<feature type="compositionally biased region" description="Basic and acidic residues" evidence="1">
    <location>
        <begin position="55"/>
        <end position="67"/>
    </location>
</feature>
<name>A0AAD8LGV4_TARER</name>
<evidence type="ECO:0000313" key="5">
    <source>
        <dbReference type="Proteomes" id="UP001229421"/>
    </source>
</evidence>
<keyword evidence="5" id="KW-1185">Reference proteome</keyword>
<gene>
    <name evidence="4" type="ORF">QVD17_03080</name>
</gene>
<feature type="domain" description="DUF3741" evidence="3">
    <location>
        <begin position="95"/>
        <end position="112"/>
    </location>
</feature>
<proteinExistence type="predicted"/>
<dbReference type="PANTHER" id="PTHR31680:SF17">
    <property type="entry name" value="DUF4378 DOMAIN-CONTAINING PROTEIN"/>
    <property type="match status" value="1"/>
</dbReference>
<dbReference type="AlphaFoldDB" id="A0AAD8LGV4"/>
<accession>A0AAD8LGV4</accession>
<feature type="domain" description="DUF4378" evidence="2">
    <location>
        <begin position="430"/>
        <end position="566"/>
    </location>
</feature>
<feature type="compositionally biased region" description="Polar residues" evidence="1">
    <location>
        <begin position="147"/>
        <end position="160"/>
    </location>
</feature>
<dbReference type="PANTHER" id="PTHR31680">
    <property type="entry name" value="LONGIFOLIA PROTEIN"/>
    <property type="match status" value="1"/>
</dbReference>
<feature type="region of interest" description="Disordered" evidence="1">
    <location>
        <begin position="35"/>
        <end position="68"/>
    </location>
</feature>
<dbReference type="GO" id="GO:0051513">
    <property type="term" value="P:regulation of monopolar cell growth"/>
    <property type="evidence" value="ECO:0007669"/>
    <property type="project" value="InterPro"/>
</dbReference>
<comment type="caution">
    <text evidence="4">The sequence shown here is derived from an EMBL/GenBank/DDBJ whole genome shotgun (WGS) entry which is preliminary data.</text>
</comment>
<dbReference type="InterPro" id="IPR033334">
    <property type="entry name" value="LNG1/2"/>
</dbReference>
<dbReference type="InterPro" id="IPR032795">
    <property type="entry name" value="DUF3741-assoc"/>
</dbReference>
<feature type="region of interest" description="Disordered" evidence="1">
    <location>
        <begin position="144"/>
        <end position="192"/>
    </location>
</feature>
<dbReference type="InterPro" id="IPR025486">
    <property type="entry name" value="DUF4378"/>
</dbReference>
<dbReference type="EMBL" id="JAUHHV010000001">
    <property type="protein sequence ID" value="KAK1437290.1"/>
    <property type="molecule type" value="Genomic_DNA"/>
</dbReference>
<sequence>MTKLVQHQNEENKQIGCMSSFFQIFDRHHILAGRRVHSTKRLPPSKSVGASPERVNSDDSPEFKQKLGDPNNHLVVVVTNTSDKSQSSLITIDGDNKQLKPPSVVAKLMGLEYQKAPQSYMKPEIPRSGSECRVSKDRIHSKYIDGNNFQVKQPTQSQKQSLESSPTSSWRSPSLSHSSSSDLLSSTNQTTTRVIMHEHLEKKLKMRGMDEHFNNLTTLKQILEVLQLKRLDRTDHWNFVYDRNLYSQQSKIAMDSNQMILVKAKTNATRNRIESNLKSCNSINKWKPLSIEIRRQSNNVSDPLTISPPSNSPKHCNNVFDSIVTDDELTYVSESIVSASSTTDSQRYGSNSTVEMNSSTESPPSSATVLPSPVSVLDSGFDNDESLSPSHSIDFRATTIDFKDEYQSPKILLSPTKSTKHDEFTSNDSDFIYITHILQTSKHLHEDPNLFFSIEKQLYKITENTSNASKLQRKLVFDVIIEIMDRNKELTPLNALVECSRTSVKQIWSEFQKIREMNIDEGVFELNDGVLKKDIVRVNGWDDYTIETSEAILDIERMIFRDLVSEAIGEFAEFSSGCLFSRTRRKLVF</sequence>
<dbReference type="Proteomes" id="UP001229421">
    <property type="component" value="Unassembled WGS sequence"/>
</dbReference>
<reference evidence="4" key="1">
    <citation type="journal article" date="2023" name="bioRxiv">
        <title>Improved chromosome-level genome assembly for marigold (Tagetes erecta).</title>
        <authorList>
            <person name="Jiang F."/>
            <person name="Yuan L."/>
            <person name="Wang S."/>
            <person name="Wang H."/>
            <person name="Xu D."/>
            <person name="Wang A."/>
            <person name="Fan W."/>
        </authorList>
    </citation>
    <scope>NUCLEOTIDE SEQUENCE</scope>
    <source>
        <strain evidence="4">WSJ</strain>
        <tissue evidence="4">Leaf</tissue>
    </source>
</reference>
<protein>
    <recommendedName>
        <fullName evidence="6">DUF4378 domain-containing protein</fullName>
    </recommendedName>
</protein>
<evidence type="ECO:0000256" key="1">
    <source>
        <dbReference type="SAM" id="MobiDB-lite"/>
    </source>
</evidence>
<evidence type="ECO:0000259" key="2">
    <source>
        <dbReference type="Pfam" id="PF14309"/>
    </source>
</evidence>